<dbReference type="InterPro" id="IPR020067">
    <property type="entry name" value="Frizzled_dom"/>
</dbReference>
<dbReference type="PROSITE" id="PS50038">
    <property type="entry name" value="FZ"/>
    <property type="match status" value="1"/>
</dbReference>
<organism evidence="2 3">
    <name type="scientific">Paramuricea clavata</name>
    <name type="common">Red gorgonian</name>
    <name type="synonym">Violescent sea-whip</name>
    <dbReference type="NCBI Taxonomy" id="317549"/>
    <lineage>
        <taxon>Eukaryota</taxon>
        <taxon>Metazoa</taxon>
        <taxon>Cnidaria</taxon>
        <taxon>Anthozoa</taxon>
        <taxon>Octocorallia</taxon>
        <taxon>Malacalcyonacea</taxon>
        <taxon>Plexauridae</taxon>
        <taxon>Paramuricea</taxon>
    </lineage>
</organism>
<dbReference type="EMBL" id="CACRXK020001035">
    <property type="protein sequence ID" value="CAB3986567.1"/>
    <property type="molecule type" value="Genomic_DNA"/>
</dbReference>
<comment type="caution">
    <text evidence="1">Lacks conserved residue(s) required for the propagation of feature annotation.</text>
</comment>
<name>A0A7D9DJV8_PARCT</name>
<evidence type="ECO:0000256" key="1">
    <source>
        <dbReference type="PROSITE-ProRule" id="PRU00090"/>
    </source>
</evidence>
<proteinExistence type="predicted"/>
<dbReference type="OrthoDB" id="418748at2759"/>
<dbReference type="Proteomes" id="UP001152795">
    <property type="component" value="Unassembled WGS sequence"/>
</dbReference>
<evidence type="ECO:0000313" key="3">
    <source>
        <dbReference type="Proteomes" id="UP001152795"/>
    </source>
</evidence>
<reference evidence="2" key="1">
    <citation type="submission" date="2020-04" db="EMBL/GenBank/DDBJ databases">
        <authorList>
            <person name="Alioto T."/>
            <person name="Alioto T."/>
            <person name="Gomez Garrido J."/>
        </authorList>
    </citation>
    <scope>NUCLEOTIDE SEQUENCE</scope>
    <source>
        <strain evidence="2">A484AB</strain>
    </source>
</reference>
<comment type="caution">
    <text evidence="2">The sequence shown here is derived from an EMBL/GenBank/DDBJ whole genome shotgun (WGS) entry which is preliminary data.</text>
</comment>
<accession>A0A7D9DJV8</accession>
<dbReference type="Gene3D" id="1.10.2000.10">
    <property type="entry name" value="Frizzled cysteine-rich domain"/>
    <property type="match status" value="1"/>
</dbReference>
<dbReference type="AlphaFoldDB" id="A0A7D9DJV8"/>
<sequence length="248" mass="27839">MGVVSFNNGGGTILILAMIFSTTVAGEHHLQDKNRACISAKAEPTLNSSSCYPLVNFTRPFCQNYGIALPNYVYQTPDQQNNRNHEANKDYDVIVKLGGASSISRSVEVDINTVRKCLEAIAIGYCHLNFPSCDRTDSMFKEQKICRESCLELTHMCGELWKMLNAGISMETQTLQMHLQLQNGLQTQRIKNEMLKCSVKILLQVYQKLSNSRILEIGSFPDRWCEGLITPIFKSGDKTDPITTEEFA</sequence>
<keyword evidence="3" id="KW-1185">Reference proteome</keyword>
<gene>
    <name evidence="2" type="ORF">PACLA_8A001687</name>
</gene>
<evidence type="ECO:0000313" key="2">
    <source>
        <dbReference type="EMBL" id="CAB3986567.1"/>
    </source>
</evidence>
<protein>
    <submittedName>
        <fullName evidence="2">Partial</fullName>
    </submittedName>
</protein>
<dbReference type="InterPro" id="IPR036790">
    <property type="entry name" value="Frizzled_dom_sf"/>
</dbReference>